<reference evidence="2 3" key="1">
    <citation type="submission" date="2019-03" db="EMBL/GenBank/DDBJ databases">
        <title>Genomic Encyclopedia of Type Strains, Phase IV (KMG-IV): sequencing the most valuable type-strain genomes for metagenomic binning, comparative biology and taxonomic classification.</title>
        <authorList>
            <person name="Goeker M."/>
        </authorList>
    </citation>
    <scope>NUCLEOTIDE SEQUENCE [LARGE SCALE GENOMIC DNA]</scope>
    <source>
        <strain evidence="2 3">DSM 18577</strain>
    </source>
</reference>
<keyword evidence="3" id="KW-1185">Reference proteome</keyword>
<evidence type="ECO:0000313" key="2">
    <source>
        <dbReference type="EMBL" id="TCK57792.1"/>
    </source>
</evidence>
<organism evidence="2 3">
    <name type="scientific">Celerinatantimonas diazotrophica</name>
    <dbReference type="NCBI Taxonomy" id="412034"/>
    <lineage>
        <taxon>Bacteria</taxon>
        <taxon>Pseudomonadati</taxon>
        <taxon>Pseudomonadota</taxon>
        <taxon>Gammaproteobacteria</taxon>
        <taxon>Celerinatantimonadaceae</taxon>
        <taxon>Celerinatantimonas</taxon>
    </lineage>
</organism>
<dbReference type="SUPFAM" id="SSF48452">
    <property type="entry name" value="TPR-like"/>
    <property type="match status" value="1"/>
</dbReference>
<evidence type="ECO:0000313" key="3">
    <source>
        <dbReference type="Proteomes" id="UP000295565"/>
    </source>
</evidence>
<proteinExistence type="predicted"/>
<dbReference type="AlphaFoldDB" id="A0A4R1K1G0"/>
<sequence>MKMKLLFITLAAVCCSVQAATTLSLHQIQHQWAICQYQQPSKKDREKCFDTLVNENAQALKAHPQDEQLHVWMGINLSSQAGVKGGLGALSLVKKAKAQFEQVIKKAPNTLEGSAYTSLGVLYYQVPGWPIGFGSDKKAKKMLKKGLAMNPNGIDSNYFYADFLRDQGDKKAAKQYFEKALAAPKRPSRPLADAGRRKEILAKLKEL</sequence>
<accession>A0A4R1K1G0</accession>
<dbReference type="Gene3D" id="1.25.40.10">
    <property type="entry name" value="Tetratricopeptide repeat domain"/>
    <property type="match status" value="1"/>
</dbReference>
<dbReference type="Proteomes" id="UP000295565">
    <property type="component" value="Unassembled WGS sequence"/>
</dbReference>
<feature type="signal peptide" evidence="1">
    <location>
        <begin position="1"/>
        <end position="19"/>
    </location>
</feature>
<dbReference type="InterPro" id="IPR019734">
    <property type="entry name" value="TPR_rpt"/>
</dbReference>
<dbReference type="RefSeq" id="WP_224054938.1">
    <property type="nucleotide sequence ID" value="NZ_OU594967.1"/>
</dbReference>
<gene>
    <name evidence="2" type="ORF">EV690_1488</name>
</gene>
<protein>
    <submittedName>
        <fullName evidence="2">Tetratricopeptide repeat protein</fullName>
    </submittedName>
</protein>
<dbReference type="Pfam" id="PF13181">
    <property type="entry name" value="TPR_8"/>
    <property type="match status" value="1"/>
</dbReference>
<feature type="chain" id="PRO_5020282150" evidence="1">
    <location>
        <begin position="20"/>
        <end position="207"/>
    </location>
</feature>
<comment type="caution">
    <text evidence="2">The sequence shown here is derived from an EMBL/GenBank/DDBJ whole genome shotgun (WGS) entry which is preliminary data.</text>
</comment>
<name>A0A4R1K1G0_9GAMM</name>
<evidence type="ECO:0000256" key="1">
    <source>
        <dbReference type="SAM" id="SignalP"/>
    </source>
</evidence>
<keyword evidence="1" id="KW-0732">Signal</keyword>
<dbReference type="InterPro" id="IPR011990">
    <property type="entry name" value="TPR-like_helical_dom_sf"/>
</dbReference>
<dbReference type="EMBL" id="SMGD01000012">
    <property type="protein sequence ID" value="TCK57792.1"/>
    <property type="molecule type" value="Genomic_DNA"/>
</dbReference>